<dbReference type="PANTHER" id="PTHR43685">
    <property type="entry name" value="GLYCOSYLTRANSFERASE"/>
    <property type="match status" value="1"/>
</dbReference>
<accession>A0A1T2L0D5</accession>
<dbReference type="GO" id="GO:0016740">
    <property type="term" value="F:transferase activity"/>
    <property type="evidence" value="ECO:0007669"/>
    <property type="project" value="UniProtKB-KW"/>
</dbReference>
<dbReference type="InterPro" id="IPR001173">
    <property type="entry name" value="Glyco_trans_2-like"/>
</dbReference>
<dbReference type="PANTHER" id="PTHR43685:SF3">
    <property type="entry name" value="SLR2126 PROTEIN"/>
    <property type="match status" value="1"/>
</dbReference>
<dbReference type="Proteomes" id="UP000190198">
    <property type="component" value="Unassembled WGS sequence"/>
</dbReference>
<feature type="domain" description="Glycosyltransferase 2-like" evidence="1">
    <location>
        <begin position="4"/>
        <end position="123"/>
    </location>
</feature>
<dbReference type="InterPro" id="IPR029044">
    <property type="entry name" value="Nucleotide-diphossugar_trans"/>
</dbReference>
<keyword evidence="2" id="KW-0808">Transferase</keyword>
<dbReference type="InterPro" id="IPR050834">
    <property type="entry name" value="Glycosyltransf_2"/>
</dbReference>
<gene>
    <name evidence="2" type="ORF">BOW52_08585</name>
</gene>
<dbReference type="SUPFAM" id="SSF53448">
    <property type="entry name" value="Nucleotide-diphospho-sugar transferases"/>
    <property type="match status" value="1"/>
</dbReference>
<protein>
    <submittedName>
        <fullName evidence="2">Glycosyl transferase family 2</fullName>
    </submittedName>
</protein>
<feature type="non-terminal residue" evidence="2">
    <location>
        <position position="260"/>
    </location>
</feature>
<evidence type="ECO:0000313" key="3">
    <source>
        <dbReference type="Proteomes" id="UP000190198"/>
    </source>
</evidence>
<evidence type="ECO:0000259" key="1">
    <source>
        <dbReference type="Pfam" id="PF00535"/>
    </source>
</evidence>
<name>A0A1T2L0D5_9GAMM</name>
<organism evidence="2 3">
    <name type="scientific">Solemya elarraichensis gill symbiont</name>
    <dbReference type="NCBI Taxonomy" id="1918949"/>
    <lineage>
        <taxon>Bacteria</taxon>
        <taxon>Pseudomonadati</taxon>
        <taxon>Pseudomonadota</taxon>
        <taxon>Gammaproteobacteria</taxon>
        <taxon>sulfur-oxidizing symbionts</taxon>
    </lineage>
</organism>
<comment type="caution">
    <text evidence="2">The sequence shown here is derived from an EMBL/GenBank/DDBJ whole genome shotgun (WGS) entry which is preliminary data.</text>
</comment>
<dbReference type="EMBL" id="MPRK01000182">
    <property type="protein sequence ID" value="OOZ38416.1"/>
    <property type="molecule type" value="Genomic_DNA"/>
</dbReference>
<dbReference type="RefSeq" id="WP_078477360.1">
    <property type="nucleotide sequence ID" value="NZ_MPRK01000182.1"/>
</dbReference>
<proteinExistence type="predicted"/>
<sequence length="260" mass="30110">MLASVILTTYNQPSWLDKCLTGFTTQTYRQFEVIVADDGSTDDTRDVIERIRTETEIPIQHIWQPDEGFRKCRILNKAILASQSDYTIFTDGDCIPHPDFVKNHVALAEENTFLSGGSIHLPIEISNLISKEDILLGHSTNPRWLLRNGFPYTPKILKLYSHPYWGSVLDFITTTRATWKKYLVAANGYNEEMQYGGLDRELGERLINMGLNAKQIRHRACCSHLEHDRHYVNQESILLNRQIREEIKRKKIQRTTYGLD</sequence>
<evidence type="ECO:0000313" key="2">
    <source>
        <dbReference type="EMBL" id="OOZ38416.1"/>
    </source>
</evidence>
<reference evidence="2 3" key="1">
    <citation type="submission" date="2016-11" db="EMBL/GenBank/DDBJ databases">
        <title>Mixed transmission modes and dynamic genome evolution in an obligate animal-bacterial symbiosis.</title>
        <authorList>
            <person name="Russell S.L."/>
            <person name="Corbett-Detig R.B."/>
            <person name="Cavanaugh C.M."/>
        </authorList>
    </citation>
    <scope>NUCLEOTIDE SEQUENCE [LARGE SCALE GENOMIC DNA]</scope>
    <source>
        <strain evidence="2">Sp-SM6</strain>
    </source>
</reference>
<keyword evidence="3" id="KW-1185">Reference proteome</keyword>
<dbReference type="Gene3D" id="3.90.550.10">
    <property type="entry name" value="Spore Coat Polysaccharide Biosynthesis Protein SpsA, Chain A"/>
    <property type="match status" value="1"/>
</dbReference>
<dbReference type="Pfam" id="PF00535">
    <property type="entry name" value="Glycos_transf_2"/>
    <property type="match status" value="1"/>
</dbReference>
<dbReference type="AlphaFoldDB" id="A0A1T2L0D5"/>
<dbReference type="CDD" id="cd06420">
    <property type="entry name" value="GT2_Chondriotin_Pol_N"/>
    <property type="match status" value="1"/>
</dbReference>